<feature type="compositionally biased region" description="Polar residues" evidence="5">
    <location>
        <begin position="256"/>
        <end position="267"/>
    </location>
</feature>
<feature type="region of interest" description="Disordered" evidence="5">
    <location>
        <begin position="368"/>
        <end position="415"/>
    </location>
</feature>
<keyword evidence="3 4" id="KW-0539">Nucleus</keyword>
<evidence type="ECO:0000259" key="6">
    <source>
        <dbReference type="Pfam" id="PF16135"/>
    </source>
</evidence>
<organism evidence="7 8">
    <name type="scientific">Xanthoceras sorbifolium</name>
    <dbReference type="NCBI Taxonomy" id="99658"/>
    <lineage>
        <taxon>Eukaryota</taxon>
        <taxon>Viridiplantae</taxon>
        <taxon>Streptophyta</taxon>
        <taxon>Embryophyta</taxon>
        <taxon>Tracheophyta</taxon>
        <taxon>Spermatophyta</taxon>
        <taxon>Magnoliopsida</taxon>
        <taxon>eudicotyledons</taxon>
        <taxon>Gunneridae</taxon>
        <taxon>Pentapetalae</taxon>
        <taxon>rosids</taxon>
        <taxon>malvids</taxon>
        <taxon>Sapindales</taxon>
        <taxon>Sapindaceae</taxon>
        <taxon>Xanthoceroideae</taxon>
        <taxon>Xanthoceras</taxon>
    </lineage>
</organism>
<feature type="compositionally biased region" description="Polar residues" evidence="5">
    <location>
        <begin position="72"/>
        <end position="81"/>
    </location>
</feature>
<feature type="region of interest" description="Disordered" evidence="5">
    <location>
        <begin position="256"/>
        <end position="295"/>
    </location>
</feature>
<dbReference type="PANTHER" id="PTHR31413">
    <property type="entry name" value="AFP HOMOLOG 2"/>
    <property type="match status" value="1"/>
</dbReference>
<comment type="function">
    <text evidence="4">Acts as a negative regulator of abscisic acid (ABA) response.</text>
</comment>
<evidence type="ECO:0000256" key="5">
    <source>
        <dbReference type="SAM" id="MobiDB-lite"/>
    </source>
</evidence>
<keyword evidence="8" id="KW-1185">Reference proteome</keyword>
<comment type="similarity">
    <text evidence="2 4">Belongs to the Ninja family.</text>
</comment>
<evidence type="ECO:0000313" key="7">
    <source>
        <dbReference type="EMBL" id="KAH7572260.1"/>
    </source>
</evidence>
<comment type="subcellular location">
    <subcellularLocation>
        <location evidence="1 4">Nucleus</location>
    </subcellularLocation>
</comment>
<feature type="compositionally biased region" description="Basic and acidic residues" evidence="5">
    <location>
        <begin position="107"/>
        <end position="139"/>
    </location>
</feature>
<feature type="region of interest" description="Disordered" evidence="5">
    <location>
        <begin position="1"/>
        <end position="88"/>
    </location>
</feature>
<dbReference type="InterPro" id="IPR032308">
    <property type="entry name" value="TDBD"/>
</dbReference>
<feature type="compositionally biased region" description="Polar residues" evidence="5">
    <location>
        <begin position="276"/>
        <end position="291"/>
    </location>
</feature>
<evidence type="ECO:0000256" key="3">
    <source>
        <dbReference type="ARBA" id="ARBA00023242"/>
    </source>
</evidence>
<name>A0ABQ8I6K0_9ROSI</name>
<comment type="caution">
    <text evidence="7">The sequence shown here is derived from an EMBL/GenBank/DDBJ whole genome shotgun (WGS) entry which is preliminary data.</text>
</comment>
<sequence>MEDDNGLELSLGLSCGGSAVKSKGKNGSSSDTKTEEGDRGNKIVDEFRNFLHGGTQKQDSGTGSKRSDPVKSQENFFNDLSKTAADTDASMNLTTRGLWVTNSSRSGEIEEEKRSEASNKRKMSFDEINNQKKHEIESNPVDLHDKAKTSHISITTEEGSTADNEDVAESEVEGSTSRLISHHDEGSKRYIGVGGSSEVPKEVRGFPDSVVDLPGQKRFNGSSENKFKVGNVSYGVPFSVQPVNIMNIPYTISVKESNSSGGPSTSGHPLPGMTQKMPTASNERSSTQPANPGNLPVMFGYSPVQLPTYDKDNSWGLVSQPQQFHPSYASRIPPNSDKHNDGLKIHQGMSLTQDCGFAAMQVIARNPSETTPFDGRMLDWGKGEGKQHATEEGSSTQAAEDGKASGMNHRIKDASDRSTAEALSLDLSAIKPGIAADIKFGGCGSYPNLPWVSTTGSGPNGRTISGVTYRYSANQIRIVCACHGLHMSPEEFVRHASDEHVNPESGTELVTFPSSNPAASAQS</sequence>
<feature type="compositionally biased region" description="Low complexity" evidence="5">
    <location>
        <begin position="7"/>
        <end position="18"/>
    </location>
</feature>
<accession>A0ABQ8I6K0</accession>
<evidence type="ECO:0000256" key="2">
    <source>
        <dbReference type="ARBA" id="ARBA00006081"/>
    </source>
</evidence>
<evidence type="ECO:0000313" key="8">
    <source>
        <dbReference type="Proteomes" id="UP000827721"/>
    </source>
</evidence>
<proteinExistence type="inferred from homology"/>
<reference evidence="7 8" key="1">
    <citation type="submission" date="2021-02" db="EMBL/GenBank/DDBJ databases">
        <title>Plant Genome Project.</title>
        <authorList>
            <person name="Zhang R.-G."/>
        </authorList>
    </citation>
    <scope>NUCLEOTIDE SEQUENCE [LARGE SCALE GENOMIC DNA]</scope>
    <source>
        <tissue evidence="7">Leaves</tissue>
    </source>
</reference>
<feature type="compositionally biased region" description="Polar residues" evidence="5">
    <location>
        <begin position="512"/>
        <end position="523"/>
    </location>
</feature>
<dbReference type="EMBL" id="JAFEMO010000004">
    <property type="protein sequence ID" value="KAH7572260.1"/>
    <property type="molecule type" value="Genomic_DNA"/>
</dbReference>
<dbReference type="InterPro" id="IPR031307">
    <property type="entry name" value="Ninja_fam"/>
</dbReference>
<feature type="region of interest" description="Disordered" evidence="5">
    <location>
        <begin position="503"/>
        <end position="523"/>
    </location>
</feature>
<dbReference type="Proteomes" id="UP000827721">
    <property type="component" value="Unassembled WGS sequence"/>
</dbReference>
<feature type="compositionally biased region" description="Polar residues" evidence="5">
    <location>
        <begin position="55"/>
        <end position="64"/>
    </location>
</feature>
<evidence type="ECO:0000256" key="4">
    <source>
        <dbReference type="RuleBase" id="RU369029"/>
    </source>
</evidence>
<feature type="compositionally biased region" description="Basic and acidic residues" evidence="5">
    <location>
        <begin position="376"/>
        <end position="391"/>
    </location>
</feature>
<gene>
    <name evidence="7" type="ORF">JRO89_XS04G0229200</name>
</gene>
<dbReference type="Pfam" id="PF16135">
    <property type="entry name" value="TDBD"/>
    <property type="match status" value="1"/>
</dbReference>
<feature type="domain" description="Tify" evidence="6">
    <location>
        <begin position="477"/>
        <end position="503"/>
    </location>
</feature>
<feature type="region of interest" description="Disordered" evidence="5">
    <location>
        <begin position="103"/>
        <end position="139"/>
    </location>
</feature>
<dbReference type="PANTHER" id="PTHR31413:SF12">
    <property type="entry name" value="AFP HOMOLOG 2"/>
    <property type="match status" value="1"/>
</dbReference>
<feature type="compositionally biased region" description="Basic and acidic residues" evidence="5">
    <location>
        <begin position="32"/>
        <end position="49"/>
    </location>
</feature>
<protein>
    <recommendedName>
        <fullName evidence="4">Ninja-family protein</fullName>
    </recommendedName>
    <alternativeName>
        <fullName evidence="4">ABI-binding protein</fullName>
    </alternativeName>
</protein>
<evidence type="ECO:0000256" key="1">
    <source>
        <dbReference type="ARBA" id="ARBA00004123"/>
    </source>
</evidence>